<dbReference type="Gene3D" id="1.20.1090.10">
    <property type="entry name" value="Dehydroquinate synthase-like - alpha domain"/>
    <property type="match status" value="1"/>
</dbReference>
<evidence type="ECO:0000256" key="9">
    <source>
        <dbReference type="ARBA" id="ARBA00023264"/>
    </source>
</evidence>
<dbReference type="GO" id="GO:0008654">
    <property type="term" value="P:phospholipid biosynthetic process"/>
    <property type="evidence" value="ECO:0007669"/>
    <property type="project" value="UniProtKB-KW"/>
</dbReference>
<keyword evidence="4" id="KW-0521">NADP</keyword>
<organism evidence="10 11">
    <name type="scientific">Starkeya nomas</name>
    <dbReference type="NCBI Taxonomy" id="2666134"/>
    <lineage>
        <taxon>Bacteria</taxon>
        <taxon>Pseudomonadati</taxon>
        <taxon>Pseudomonadota</taxon>
        <taxon>Alphaproteobacteria</taxon>
        <taxon>Hyphomicrobiales</taxon>
        <taxon>Xanthobacteraceae</taxon>
        <taxon>Starkeya</taxon>
    </lineage>
</organism>
<keyword evidence="7" id="KW-0443">Lipid metabolism</keyword>
<gene>
    <name evidence="10" type="ORF">STARVERO_03651</name>
</gene>
<keyword evidence="9" id="KW-1208">Phospholipid metabolism</keyword>
<keyword evidence="1" id="KW-0963">Cytoplasm</keyword>
<evidence type="ECO:0000256" key="8">
    <source>
        <dbReference type="ARBA" id="ARBA00023209"/>
    </source>
</evidence>
<reference evidence="10 11" key="1">
    <citation type="submission" date="2019-12" db="EMBL/GenBank/DDBJ databases">
        <authorList>
            <person name="Reyes-Prieto M."/>
        </authorList>
    </citation>
    <scope>NUCLEOTIDE SEQUENCE [LARGE SCALE GENOMIC DNA]</scope>
    <source>
        <strain evidence="10">HF14-78462</strain>
    </source>
</reference>
<dbReference type="RefSeq" id="WP_159600600.1">
    <property type="nucleotide sequence ID" value="NZ_CACSAS010000001.1"/>
</dbReference>
<dbReference type="EMBL" id="CACSAS010000001">
    <property type="protein sequence ID" value="CAA0108746.1"/>
    <property type="molecule type" value="Genomic_DNA"/>
</dbReference>
<dbReference type="Gene3D" id="3.40.50.1970">
    <property type="match status" value="1"/>
</dbReference>
<keyword evidence="6" id="KW-0520">NAD</keyword>
<evidence type="ECO:0000256" key="5">
    <source>
        <dbReference type="ARBA" id="ARBA00023002"/>
    </source>
</evidence>
<dbReference type="PANTHER" id="PTHR43616:SF5">
    <property type="entry name" value="GLYCEROL DEHYDROGENASE 1"/>
    <property type="match status" value="1"/>
</dbReference>
<evidence type="ECO:0000256" key="2">
    <source>
        <dbReference type="ARBA" id="ARBA00022516"/>
    </source>
</evidence>
<evidence type="ECO:0000313" key="10">
    <source>
        <dbReference type="EMBL" id="CAA0108746.1"/>
    </source>
</evidence>
<keyword evidence="3" id="KW-0479">Metal-binding</keyword>
<sequence>MNRPVMVRETARAPWTELIDDVIAGRWISPDTGRPAEVPFACVVIADDLDGAHADLVRTNMPAASYAVVADRDTWDAQGAAVAAALGSSARAVVLDHPHADEAQVAALQEKTRGVDALVAVGSGTINDLCKYATARDGRPYCVFGTAPSMNGYTSTTASITLSSGLKTTQNAHAARGVFIDLAVNAAAPAYLIAAGLGDSLCRSTAQVDWYFSNRMFGTTYCEAPYALQDADESALLARSADLAQGDREAVGYLHRVLTLTGFGISVARMSHPGSMGEHQISHWIDSFAGDRHPGTVHGQQVGVTSVTMARLQERILSQKQAPVVRPVPVDEDALRRRYPAAAVDACIAASRAKALDEAGCEAFNTRLALLWPDLRARLLDMAVPSAVLAGHMHAAGGAATAGELGIDLDLYRDALRYSPEMRDRYSFLDLAAGMGILEDFIAEEGR</sequence>
<dbReference type="InterPro" id="IPR016205">
    <property type="entry name" value="Glycerol_DH"/>
</dbReference>
<dbReference type="PANTHER" id="PTHR43616">
    <property type="entry name" value="GLYCEROL DEHYDROGENASE"/>
    <property type="match status" value="1"/>
</dbReference>
<dbReference type="Pfam" id="PF13685">
    <property type="entry name" value="Fe-ADH_2"/>
    <property type="match status" value="1"/>
</dbReference>
<dbReference type="GO" id="GO:0016614">
    <property type="term" value="F:oxidoreductase activity, acting on CH-OH group of donors"/>
    <property type="evidence" value="ECO:0007669"/>
    <property type="project" value="InterPro"/>
</dbReference>
<dbReference type="AlphaFoldDB" id="A0A5S9PUY0"/>
<evidence type="ECO:0000256" key="3">
    <source>
        <dbReference type="ARBA" id="ARBA00022723"/>
    </source>
</evidence>
<keyword evidence="2" id="KW-0444">Lipid biosynthesis</keyword>
<evidence type="ECO:0000313" key="11">
    <source>
        <dbReference type="Proteomes" id="UP000433050"/>
    </source>
</evidence>
<keyword evidence="8" id="KW-0594">Phospholipid biosynthesis</keyword>
<keyword evidence="5" id="KW-0560">Oxidoreductase</keyword>
<dbReference type="Proteomes" id="UP000433050">
    <property type="component" value="Unassembled WGS sequence"/>
</dbReference>
<name>A0A5S9PUY0_9HYPH</name>
<evidence type="ECO:0000256" key="1">
    <source>
        <dbReference type="ARBA" id="ARBA00022490"/>
    </source>
</evidence>
<dbReference type="InterPro" id="IPR032837">
    <property type="entry name" value="G1PDH"/>
</dbReference>
<evidence type="ECO:0000256" key="7">
    <source>
        <dbReference type="ARBA" id="ARBA00023098"/>
    </source>
</evidence>
<evidence type="ECO:0000256" key="6">
    <source>
        <dbReference type="ARBA" id="ARBA00023027"/>
    </source>
</evidence>
<proteinExistence type="predicted"/>
<evidence type="ECO:0008006" key="12">
    <source>
        <dbReference type="Google" id="ProtNLM"/>
    </source>
</evidence>
<protein>
    <recommendedName>
        <fullName evidence="12">Glycerol-1-phosphate dehydrogenase [NAD(P)+]</fullName>
    </recommendedName>
</protein>
<evidence type="ECO:0000256" key="4">
    <source>
        <dbReference type="ARBA" id="ARBA00022857"/>
    </source>
</evidence>
<keyword evidence="11" id="KW-1185">Reference proteome</keyword>
<accession>A0A5S9PUY0</accession>
<dbReference type="SUPFAM" id="SSF56796">
    <property type="entry name" value="Dehydroquinate synthase-like"/>
    <property type="match status" value="1"/>
</dbReference>
<dbReference type="GO" id="GO:0046872">
    <property type="term" value="F:metal ion binding"/>
    <property type="evidence" value="ECO:0007669"/>
    <property type="project" value="UniProtKB-KW"/>
</dbReference>